<keyword evidence="2" id="KW-0413">Isomerase</keyword>
<dbReference type="EMBL" id="JBHUFU010000019">
    <property type="protein sequence ID" value="MFD1832784.1"/>
    <property type="molecule type" value="Genomic_DNA"/>
</dbReference>
<dbReference type="Proteomes" id="UP001597365">
    <property type="component" value="Unassembled WGS sequence"/>
</dbReference>
<comment type="similarity">
    <text evidence="1">Belongs to the dTDP-4-dehydrorhamnose 3,5-epimerase family.</text>
</comment>
<gene>
    <name evidence="3" type="ORF">ACFSJS_24520</name>
</gene>
<protein>
    <submittedName>
        <fullName evidence="3">dTDP-4-dehydrorhamnose 3,5-epimerase family protein</fullName>
    </submittedName>
</protein>
<dbReference type="RefSeq" id="WP_380904022.1">
    <property type="nucleotide sequence ID" value="NZ_JBHUFU010000019.1"/>
</dbReference>
<evidence type="ECO:0000256" key="2">
    <source>
        <dbReference type="ARBA" id="ARBA00023235"/>
    </source>
</evidence>
<sequence length="206" mass="22302">MSGISRTGVRRLGIPGVCVVTPLVHSDGRGAFLEWFHAGRLEEMTGRPATVAQINVSVSRKGALRGIHYTDVPPGQAKFFSCLKGSVLDVVVDVRVGSPTYGRWEAVRLDDRTYQGVHVPEGVGHAFMALADDTVVAYTCSQPYTPSKDRRLHPLDASLAIPWPQDAAPLISPGDRAAPTLAEARQAGILPEYEKCVRNAGEWWTG</sequence>
<reference evidence="4" key="1">
    <citation type="journal article" date="2019" name="Int. J. Syst. Evol. Microbiol.">
        <title>The Global Catalogue of Microorganisms (GCM) 10K type strain sequencing project: providing services to taxonomists for standard genome sequencing and annotation.</title>
        <authorList>
            <consortium name="The Broad Institute Genomics Platform"/>
            <consortium name="The Broad Institute Genome Sequencing Center for Infectious Disease"/>
            <person name="Wu L."/>
            <person name="Ma J."/>
        </authorList>
    </citation>
    <scope>NUCLEOTIDE SEQUENCE [LARGE SCALE GENOMIC DNA]</scope>
    <source>
        <strain evidence="4">CGMCC 4.7455</strain>
    </source>
</reference>
<evidence type="ECO:0000313" key="4">
    <source>
        <dbReference type="Proteomes" id="UP001597365"/>
    </source>
</evidence>
<dbReference type="InterPro" id="IPR014710">
    <property type="entry name" value="RmlC-like_jellyroll"/>
</dbReference>
<comment type="caution">
    <text evidence="3">The sequence shown here is derived from an EMBL/GenBank/DDBJ whole genome shotgun (WGS) entry which is preliminary data.</text>
</comment>
<accession>A0ABW4PPU3</accession>
<evidence type="ECO:0000313" key="3">
    <source>
        <dbReference type="EMBL" id="MFD1832784.1"/>
    </source>
</evidence>
<dbReference type="InterPro" id="IPR011051">
    <property type="entry name" value="RmlC_Cupin_sf"/>
</dbReference>
<dbReference type="SUPFAM" id="SSF51182">
    <property type="entry name" value="RmlC-like cupins"/>
    <property type="match status" value="1"/>
</dbReference>
<dbReference type="CDD" id="cd00438">
    <property type="entry name" value="cupin_RmlC"/>
    <property type="match status" value="1"/>
</dbReference>
<keyword evidence="4" id="KW-1185">Reference proteome</keyword>
<dbReference type="PANTHER" id="PTHR21047:SF2">
    <property type="entry name" value="THYMIDINE DIPHOSPHO-4-KETO-RHAMNOSE 3,5-EPIMERASE"/>
    <property type="match status" value="1"/>
</dbReference>
<dbReference type="PANTHER" id="PTHR21047">
    <property type="entry name" value="DTDP-6-DEOXY-D-GLUCOSE-3,5 EPIMERASE"/>
    <property type="match status" value="1"/>
</dbReference>
<proteinExistence type="inferred from homology"/>
<name>A0ABW4PPU3_9ACTN</name>
<dbReference type="InterPro" id="IPR000888">
    <property type="entry name" value="RmlC-like"/>
</dbReference>
<organism evidence="3 4">
    <name type="scientific">Streptomyces desertarenae</name>
    <dbReference type="NCBI Taxonomy" id="2666184"/>
    <lineage>
        <taxon>Bacteria</taxon>
        <taxon>Bacillati</taxon>
        <taxon>Actinomycetota</taxon>
        <taxon>Actinomycetes</taxon>
        <taxon>Kitasatosporales</taxon>
        <taxon>Streptomycetaceae</taxon>
        <taxon>Streptomyces</taxon>
    </lineage>
</organism>
<dbReference type="Gene3D" id="2.60.120.10">
    <property type="entry name" value="Jelly Rolls"/>
    <property type="match status" value="1"/>
</dbReference>
<dbReference type="Pfam" id="PF00908">
    <property type="entry name" value="dTDP_sugar_isom"/>
    <property type="match status" value="1"/>
</dbReference>
<evidence type="ECO:0000256" key="1">
    <source>
        <dbReference type="ARBA" id="ARBA00010154"/>
    </source>
</evidence>